<organism evidence="2 3">
    <name type="scientific">Caenorhabditis tropicalis</name>
    <dbReference type="NCBI Taxonomy" id="1561998"/>
    <lineage>
        <taxon>Eukaryota</taxon>
        <taxon>Metazoa</taxon>
        <taxon>Ecdysozoa</taxon>
        <taxon>Nematoda</taxon>
        <taxon>Chromadorea</taxon>
        <taxon>Rhabditida</taxon>
        <taxon>Rhabditina</taxon>
        <taxon>Rhabditomorpha</taxon>
        <taxon>Rhabditoidea</taxon>
        <taxon>Rhabditidae</taxon>
        <taxon>Peloderinae</taxon>
        <taxon>Caenorhabditis</taxon>
    </lineage>
</organism>
<protein>
    <submittedName>
        <fullName evidence="3">G_PROTEIN_RECEP_F1_2 domain-containing protein</fullName>
    </submittedName>
</protein>
<keyword evidence="2" id="KW-1185">Reference proteome</keyword>
<evidence type="ECO:0000313" key="3">
    <source>
        <dbReference type="WBParaSite" id="Csp11.Scaffold630.g16808.t1"/>
    </source>
</evidence>
<dbReference type="PANTHER" id="PTHR22718:SF22">
    <property type="entry name" value="7TM GPCR SERPENTINE RECEPTOR CLASS X (SRX) DOMAIN-CONTAINING PROTEIN-RELATED"/>
    <property type="match status" value="1"/>
</dbReference>
<keyword evidence="1" id="KW-1133">Transmembrane helix</keyword>
<dbReference type="eggNOG" id="ENOG502TFQT">
    <property type="taxonomic scope" value="Eukaryota"/>
</dbReference>
<sequence length="173" mass="20365">MQAVQSYQVFIFWTVRKSSSAVSTLVGEQQKLRRKRDIRYAFQFCFLLVFYVFVWVLFRVLPVLLANKHVEWFILVPTLYTFNCSSNAIIYLCFNSEVQSNLFPRRFLSVLEYMGLDRSGTPTHQRSIASFTNQSRVHSIGQTYQIAIRFIPERKHQPFRSIGLISHNNRISN</sequence>
<dbReference type="WBParaSite" id="Csp11.Scaffold630.g16808.t1">
    <property type="protein sequence ID" value="Csp11.Scaffold630.g16808.t1"/>
    <property type="gene ID" value="Csp11.Scaffold630.g16808"/>
</dbReference>
<dbReference type="Proteomes" id="UP000095282">
    <property type="component" value="Unplaced"/>
</dbReference>
<dbReference type="AlphaFoldDB" id="A0A1I7UK98"/>
<feature type="transmembrane region" description="Helical" evidence="1">
    <location>
        <begin position="40"/>
        <end position="60"/>
    </location>
</feature>
<accession>A0A1I7UK98</accession>
<proteinExistence type="predicted"/>
<evidence type="ECO:0000256" key="1">
    <source>
        <dbReference type="SAM" id="Phobius"/>
    </source>
</evidence>
<dbReference type="STRING" id="1561998.A0A1I7UK98"/>
<dbReference type="Gene3D" id="1.20.1070.10">
    <property type="entry name" value="Rhodopsin 7-helix transmembrane proteins"/>
    <property type="match status" value="1"/>
</dbReference>
<name>A0A1I7UK98_9PELO</name>
<feature type="transmembrane region" description="Helical" evidence="1">
    <location>
        <begin position="72"/>
        <end position="94"/>
    </location>
</feature>
<dbReference type="SUPFAM" id="SSF81321">
    <property type="entry name" value="Family A G protein-coupled receptor-like"/>
    <property type="match status" value="1"/>
</dbReference>
<keyword evidence="1" id="KW-0812">Transmembrane</keyword>
<reference evidence="3" key="1">
    <citation type="submission" date="2016-11" db="UniProtKB">
        <authorList>
            <consortium name="WormBaseParasite"/>
        </authorList>
    </citation>
    <scope>IDENTIFICATION</scope>
</reference>
<keyword evidence="1" id="KW-0472">Membrane</keyword>
<evidence type="ECO:0000313" key="2">
    <source>
        <dbReference type="Proteomes" id="UP000095282"/>
    </source>
</evidence>
<dbReference type="PANTHER" id="PTHR22718">
    <property type="entry name" value="SERPENTINE RECEPTOR, CLASS X"/>
    <property type="match status" value="1"/>
</dbReference>